<reference evidence="3" key="1">
    <citation type="journal article" date="2021" name="Nat. Commun.">
        <title>Genomic analyses provide insights into spinach domestication and the genetic basis of agronomic traits.</title>
        <authorList>
            <person name="Cai X."/>
            <person name="Sun X."/>
            <person name="Xu C."/>
            <person name="Sun H."/>
            <person name="Wang X."/>
            <person name="Ge C."/>
            <person name="Zhang Z."/>
            <person name="Wang Q."/>
            <person name="Fei Z."/>
            <person name="Jiao C."/>
            <person name="Wang Q."/>
        </authorList>
    </citation>
    <scope>NUCLEOTIDE SEQUENCE [LARGE SCALE GENOMIC DNA]</scope>
    <source>
        <strain evidence="3">cv. Varoflay</strain>
    </source>
</reference>
<evidence type="ECO:0000256" key="1">
    <source>
        <dbReference type="SAM" id="MobiDB-lite"/>
    </source>
</evidence>
<proteinExistence type="predicted"/>
<reference evidence="4" key="2">
    <citation type="submission" date="2025-08" db="UniProtKB">
        <authorList>
            <consortium name="RefSeq"/>
        </authorList>
    </citation>
    <scope>IDENTIFICATION</scope>
    <source>
        <tissue evidence="4">Leaf</tissue>
    </source>
</reference>
<evidence type="ECO:0000313" key="4">
    <source>
        <dbReference type="RefSeq" id="XP_056691547.1"/>
    </source>
</evidence>
<dbReference type="GeneID" id="130467115"/>
<dbReference type="RefSeq" id="XP_056691547.1">
    <property type="nucleotide sequence ID" value="XM_056835569.1"/>
</dbReference>
<feature type="signal peptide" evidence="2">
    <location>
        <begin position="1"/>
        <end position="25"/>
    </location>
</feature>
<name>A0ABM3R7G5_SPIOL</name>
<dbReference type="Proteomes" id="UP000813463">
    <property type="component" value="Chromosome 2"/>
</dbReference>
<keyword evidence="3" id="KW-1185">Reference proteome</keyword>
<evidence type="ECO:0000256" key="2">
    <source>
        <dbReference type="SAM" id="SignalP"/>
    </source>
</evidence>
<feature type="region of interest" description="Disordered" evidence="1">
    <location>
        <begin position="58"/>
        <end position="94"/>
    </location>
</feature>
<organism evidence="3 4">
    <name type="scientific">Spinacia oleracea</name>
    <name type="common">Spinach</name>
    <dbReference type="NCBI Taxonomy" id="3562"/>
    <lineage>
        <taxon>Eukaryota</taxon>
        <taxon>Viridiplantae</taxon>
        <taxon>Streptophyta</taxon>
        <taxon>Embryophyta</taxon>
        <taxon>Tracheophyta</taxon>
        <taxon>Spermatophyta</taxon>
        <taxon>Magnoliopsida</taxon>
        <taxon>eudicotyledons</taxon>
        <taxon>Gunneridae</taxon>
        <taxon>Pentapetalae</taxon>
        <taxon>Caryophyllales</taxon>
        <taxon>Chenopodiaceae</taxon>
        <taxon>Chenopodioideae</taxon>
        <taxon>Anserineae</taxon>
        <taxon>Spinacia</taxon>
    </lineage>
</organism>
<feature type="compositionally biased region" description="Pro residues" evidence="1">
    <location>
        <begin position="58"/>
        <end position="86"/>
    </location>
</feature>
<evidence type="ECO:0000313" key="3">
    <source>
        <dbReference type="Proteomes" id="UP000813463"/>
    </source>
</evidence>
<accession>A0ABM3R7G5</accession>
<sequence>MFATKNLVIIQLCLLLLLQISISHCSLSTSQKKGVDGDNVAACTNNCTIICQFPCQPPPRPPTPSPPPPPPPPPRSYLTETPPPPASSGSQGVNCPPGSVPCCEYPNSPPMSGGGPFDQGSQGQYVPPSPYTYVPYNNFSASTTTRSTSDLFGKPLFSAIFFMFFFSLT</sequence>
<gene>
    <name evidence="4" type="primary">LOC130467115</name>
</gene>
<protein>
    <submittedName>
        <fullName evidence="4">Formin-like protein 5</fullName>
    </submittedName>
</protein>
<keyword evidence="2" id="KW-0732">Signal</keyword>
<feature type="chain" id="PRO_5045351767" evidence="2">
    <location>
        <begin position="26"/>
        <end position="169"/>
    </location>
</feature>